<dbReference type="Gene3D" id="3.30.750.24">
    <property type="entry name" value="STAS domain"/>
    <property type="match status" value="1"/>
</dbReference>
<organism evidence="4 5">
    <name type="scientific">Serpentinicella alkaliphila</name>
    <dbReference type="NCBI Taxonomy" id="1734049"/>
    <lineage>
        <taxon>Bacteria</taxon>
        <taxon>Bacillati</taxon>
        <taxon>Bacillota</taxon>
        <taxon>Clostridia</taxon>
        <taxon>Peptostreptococcales</taxon>
        <taxon>Natronincolaceae</taxon>
        <taxon>Serpentinicella</taxon>
    </lineage>
</organism>
<evidence type="ECO:0000313" key="5">
    <source>
        <dbReference type="Proteomes" id="UP000295504"/>
    </source>
</evidence>
<evidence type="ECO:0000256" key="2">
    <source>
        <dbReference type="RuleBase" id="RU003749"/>
    </source>
</evidence>
<reference evidence="4 5" key="1">
    <citation type="submission" date="2019-03" db="EMBL/GenBank/DDBJ databases">
        <title>Genomic Encyclopedia of Type Strains, Phase IV (KMG-IV): sequencing the most valuable type-strain genomes for metagenomic binning, comparative biology and taxonomic classification.</title>
        <authorList>
            <person name="Goeker M."/>
        </authorList>
    </citation>
    <scope>NUCLEOTIDE SEQUENCE [LARGE SCALE GENOMIC DNA]</scope>
    <source>
        <strain evidence="4 5">DSM 100013</strain>
    </source>
</reference>
<sequence>MSLQIRSMFDESNKQWVVYLHGEIDIYTAEKLKGELLVLIEDKKESIKIDCENLQYIDSTGLGVLIGAYKHISEAEKQIVIKNAKPSIKKLLVITGLNKVFNIEE</sequence>
<evidence type="ECO:0000313" key="4">
    <source>
        <dbReference type="EMBL" id="TCP92120.1"/>
    </source>
</evidence>
<dbReference type="Proteomes" id="UP000295504">
    <property type="component" value="Unassembled WGS sequence"/>
</dbReference>
<dbReference type="PROSITE" id="PS50801">
    <property type="entry name" value="STAS"/>
    <property type="match status" value="1"/>
</dbReference>
<keyword evidence="5" id="KW-1185">Reference proteome</keyword>
<dbReference type="PANTHER" id="PTHR33495">
    <property type="entry name" value="ANTI-SIGMA FACTOR ANTAGONIST TM_1081-RELATED-RELATED"/>
    <property type="match status" value="1"/>
</dbReference>
<dbReference type="InterPro" id="IPR036513">
    <property type="entry name" value="STAS_dom_sf"/>
</dbReference>
<dbReference type="RefSeq" id="WP_132849903.1">
    <property type="nucleotide sequence ID" value="NZ_CP058648.1"/>
</dbReference>
<dbReference type="OrthoDB" id="9793697at2"/>
<evidence type="ECO:0000259" key="3">
    <source>
        <dbReference type="PROSITE" id="PS50801"/>
    </source>
</evidence>
<comment type="similarity">
    <text evidence="1 2">Belongs to the anti-sigma-factor antagonist family.</text>
</comment>
<dbReference type="InterPro" id="IPR002645">
    <property type="entry name" value="STAS_dom"/>
</dbReference>
<dbReference type="CDD" id="cd07043">
    <property type="entry name" value="STAS_anti-anti-sigma_factors"/>
    <property type="match status" value="1"/>
</dbReference>
<dbReference type="GO" id="GO:0043856">
    <property type="term" value="F:anti-sigma factor antagonist activity"/>
    <property type="evidence" value="ECO:0007669"/>
    <property type="project" value="InterPro"/>
</dbReference>
<protein>
    <recommendedName>
        <fullName evidence="2">Anti-sigma factor antagonist</fullName>
    </recommendedName>
</protein>
<gene>
    <name evidence="4" type="ORF">EDD79_10933</name>
</gene>
<name>A0A4R2SS12_9FIRM</name>
<dbReference type="InterPro" id="IPR003658">
    <property type="entry name" value="Anti-sigma_ant"/>
</dbReference>
<accession>A0A4R2SS12</accession>
<dbReference type="Pfam" id="PF01740">
    <property type="entry name" value="STAS"/>
    <property type="match status" value="1"/>
</dbReference>
<dbReference type="NCBIfam" id="TIGR00377">
    <property type="entry name" value="ant_ant_sig"/>
    <property type="match status" value="1"/>
</dbReference>
<feature type="domain" description="STAS" evidence="3">
    <location>
        <begin position="17"/>
        <end position="105"/>
    </location>
</feature>
<proteinExistence type="inferred from homology"/>
<evidence type="ECO:0000256" key="1">
    <source>
        <dbReference type="ARBA" id="ARBA00009013"/>
    </source>
</evidence>
<dbReference type="AlphaFoldDB" id="A0A4R2SS12"/>
<dbReference type="SUPFAM" id="SSF52091">
    <property type="entry name" value="SpoIIaa-like"/>
    <property type="match status" value="1"/>
</dbReference>
<dbReference type="PANTHER" id="PTHR33495:SF2">
    <property type="entry name" value="ANTI-SIGMA FACTOR ANTAGONIST TM_1081-RELATED"/>
    <property type="match status" value="1"/>
</dbReference>
<dbReference type="EMBL" id="SLYC01000093">
    <property type="protein sequence ID" value="TCP92120.1"/>
    <property type="molecule type" value="Genomic_DNA"/>
</dbReference>
<comment type="caution">
    <text evidence="4">The sequence shown here is derived from an EMBL/GenBank/DDBJ whole genome shotgun (WGS) entry which is preliminary data.</text>
</comment>